<evidence type="ECO:0000259" key="2">
    <source>
        <dbReference type="Pfam" id="PF00171"/>
    </source>
</evidence>
<dbReference type="EMBL" id="SDMR01000024">
    <property type="protein sequence ID" value="TBT92095.1"/>
    <property type="molecule type" value="Genomic_DNA"/>
</dbReference>
<protein>
    <submittedName>
        <fullName evidence="3">Aldehyde dehydrogenase family protein</fullName>
    </submittedName>
</protein>
<accession>A0A4Q9KIE9</accession>
<reference evidence="3 4" key="1">
    <citation type="submission" date="2019-01" db="EMBL/GenBank/DDBJ databases">
        <title>Lactibacter flavus gen. nov., sp. nov., a novel bacterium of the family Propionibacteriaceae isolated from raw milk and dairy products.</title>
        <authorList>
            <person name="Huptas C."/>
            <person name="Wenning M."/>
            <person name="Breitenwieser F."/>
            <person name="Doll E."/>
            <person name="Von Neubeck M."/>
            <person name="Busse H.-J."/>
            <person name="Scherer S."/>
        </authorList>
    </citation>
    <scope>NUCLEOTIDE SEQUENCE [LARGE SCALE GENOMIC DNA]</scope>
    <source>
        <strain evidence="3 4">DSM 22130</strain>
    </source>
</reference>
<dbReference type="InterPro" id="IPR016162">
    <property type="entry name" value="Ald_DH_N"/>
</dbReference>
<sequence length="495" mass="51783">MDSDLRSIQQARDLATAAREAMRSFQFTEQAAVDRICKAMVDAAMREAGRLGQLAHDETGFGYPNHKKLKNEFAAAGVWESIKDTPTCGVLRRDEAKKVVEIGAPVGVIVALSPSTNPTSTAIFKILIGVKARNAVIVAPHPSANTCTNEAVRVMAAAGEAAGMPKGLVSCMDELSIAGTNELMNHHATSLILATGGPGMVTAAHSVGKPAIGVGPGNVPAYVDRTADIATAARMIVESKSFDCSTICATEQCVIADAPIADQLRSAMKAMGAHWLTPEEADKLGSQMFRPNGMLNGSYAGRTPQQVGKLAGISVPDSARILVADLAGVGPKFPLSREKLTPVLGFMVADGWHAGCEKAVELLKFGGDGHSVVIHSRDEEAILAFGIQKPAFRILVNTWGSLGGVGATTGIKPSMTLAPGGMGGAVISDNVSVEHVLNIKRIAYHLHDAPAVAQAWKGGPSAASAFSAPGHLPQRSSDAEMIERVVHLVLKEMGR</sequence>
<keyword evidence="4" id="KW-1185">Reference proteome</keyword>
<keyword evidence="1" id="KW-0560">Oxidoreductase</keyword>
<evidence type="ECO:0000313" key="4">
    <source>
        <dbReference type="Proteomes" id="UP000291933"/>
    </source>
</evidence>
<dbReference type="Gene3D" id="3.40.309.10">
    <property type="entry name" value="Aldehyde Dehydrogenase, Chain A, domain 2"/>
    <property type="match status" value="1"/>
</dbReference>
<evidence type="ECO:0000256" key="1">
    <source>
        <dbReference type="ARBA" id="ARBA00023002"/>
    </source>
</evidence>
<dbReference type="Pfam" id="PF00171">
    <property type="entry name" value="Aldedh"/>
    <property type="match status" value="1"/>
</dbReference>
<dbReference type="CDD" id="cd07122">
    <property type="entry name" value="ALDH_F20_ACDH"/>
    <property type="match status" value="1"/>
</dbReference>
<feature type="domain" description="Aldehyde dehydrogenase" evidence="2">
    <location>
        <begin position="10"/>
        <end position="270"/>
    </location>
</feature>
<dbReference type="GO" id="GO:0016620">
    <property type="term" value="F:oxidoreductase activity, acting on the aldehyde or oxo group of donors, NAD or NADP as acceptor"/>
    <property type="evidence" value="ECO:0007669"/>
    <property type="project" value="InterPro"/>
</dbReference>
<dbReference type="PANTHER" id="PTHR11699">
    <property type="entry name" value="ALDEHYDE DEHYDROGENASE-RELATED"/>
    <property type="match status" value="1"/>
</dbReference>
<gene>
    <name evidence="3" type="ORF">ET996_13625</name>
</gene>
<comment type="caution">
    <text evidence="3">The sequence shown here is derived from an EMBL/GenBank/DDBJ whole genome shotgun (WGS) entry which is preliminary data.</text>
</comment>
<name>A0A4Q9KIE9_PROTD</name>
<dbReference type="SUPFAM" id="SSF53720">
    <property type="entry name" value="ALDH-like"/>
    <property type="match status" value="1"/>
</dbReference>
<dbReference type="OrthoDB" id="323926at2"/>
<proteinExistence type="predicted"/>
<dbReference type="Gene3D" id="3.40.605.10">
    <property type="entry name" value="Aldehyde Dehydrogenase, Chain A, domain 1"/>
    <property type="match status" value="1"/>
</dbReference>
<dbReference type="AlphaFoldDB" id="A0A4Q9KIE9"/>
<dbReference type="RefSeq" id="WP_131173111.1">
    <property type="nucleotide sequence ID" value="NZ_FXTL01000023.1"/>
</dbReference>
<evidence type="ECO:0000313" key="3">
    <source>
        <dbReference type="EMBL" id="TBT92095.1"/>
    </source>
</evidence>
<dbReference type="InterPro" id="IPR016161">
    <property type="entry name" value="Ald_DH/histidinol_DH"/>
</dbReference>
<organism evidence="3 4">
    <name type="scientific">Propioniciclava tarda</name>
    <dbReference type="NCBI Taxonomy" id="433330"/>
    <lineage>
        <taxon>Bacteria</taxon>
        <taxon>Bacillati</taxon>
        <taxon>Actinomycetota</taxon>
        <taxon>Actinomycetes</taxon>
        <taxon>Propionibacteriales</taxon>
        <taxon>Propionibacteriaceae</taxon>
        <taxon>Propioniciclava</taxon>
    </lineage>
</organism>
<dbReference type="InterPro" id="IPR016163">
    <property type="entry name" value="Ald_DH_C"/>
</dbReference>
<dbReference type="InterPro" id="IPR015590">
    <property type="entry name" value="Aldehyde_DH_dom"/>
</dbReference>
<dbReference type="Proteomes" id="UP000291933">
    <property type="component" value="Unassembled WGS sequence"/>
</dbReference>